<dbReference type="PROSITE" id="PS50089">
    <property type="entry name" value="ZF_RING_2"/>
    <property type="match status" value="1"/>
</dbReference>
<accession>A0A974D709</accession>
<evidence type="ECO:0000256" key="4">
    <source>
        <dbReference type="PROSITE-ProRule" id="PRU00175"/>
    </source>
</evidence>
<dbReference type="Pfam" id="PF13639">
    <property type="entry name" value="zf-RING_2"/>
    <property type="match status" value="1"/>
</dbReference>
<dbReference type="GO" id="GO:0008270">
    <property type="term" value="F:zinc ion binding"/>
    <property type="evidence" value="ECO:0007669"/>
    <property type="project" value="UniProtKB-KW"/>
</dbReference>
<name>A0A974D709_XENLA</name>
<keyword evidence="2 4" id="KW-0863">Zinc-finger</keyword>
<keyword evidence="3" id="KW-0862">Zinc</keyword>
<feature type="domain" description="RING-type" evidence="5">
    <location>
        <begin position="96"/>
        <end position="136"/>
    </location>
</feature>
<dbReference type="Proteomes" id="UP000694892">
    <property type="component" value="Chromosome 3S"/>
</dbReference>
<dbReference type="InterPro" id="IPR051834">
    <property type="entry name" value="RING_finger_E3_ligase"/>
</dbReference>
<evidence type="ECO:0000259" key="5">
    <source>
        <dbReference type="PROSITE" id="PS50089"/>
    </source>
</evidence>
<sequence>MDGSQSQYLHIHLGEIPENVNQEQGFIPNGVNEEPQRGYPENISQTQALQASRIIEAPNQQANTRIRTRGQMRRLYQKIARLPQRIVGEDDNNDLCIICMSNYESGEKVNSLPCNHQFHSKCIRQWLIEHPVCPLCMGPFCST</sequence>
<dbReference type="OMA" id="CEIPENN"/>
<dbReference type="AlphaFoldDB" id="A0A974D709"/>
<dbReference type="GO" id="GO:0061630">
    <property type="term" value="F:ubiquitin protein ligase activity"/>
    <property type="evidence" value="ECO:0007669"/>
    <property type="project" value="TreeGrafter"/>
</dbReference>
<dbReference type="Gene3D" id="3.30.40.10">
    <property type="entry name" value="Zinc/RING finger domain, C3HC4 (zinc finger)"/>
    <property type="match status" value="1"/>
</dbReference>
<dbReference type="PANTHER" id="PTHR45931">
    <property type="entry name" value="SI:CH211-59O9.10"/>
    <property type="match status" value="1"/>
</dbReference>
<evidence type="ECO:0000313" key="7">
    <source>
        <dbReference type="Proteomes" id="UP000694892"/>
    </source>
</evidence>
<evidence type="ECO:0000256" key="2">
    <source>
        <dbReference type="ARBA" id="ARBA00022771"/>
    </source>
</evidence>
<dbReference type="SMART" id="SM00184">
    <property type="entry name" value="RING"/>
    <property type="match status" value="1"/>
</dbReference>
<dbReference type="PANTHER" id="PTHR45931:SF3">
    <property type="entry name" value="RING ZINC FINGER-CONTAINING PROTEIN"/>
    <property type="match status" value="1"/>
</dbReference>
<evidence type="ECO:0000256" key="1">
    <source>
        <dbReference type="ARBA" id="ARBA00022723"/>
    </source>
</evidence>
<evidence type="ECO:0000256" key="3">
    <source>
        <dbReference type="ARBA" id="ARBA00022833"/>
    </source>
</evidence>
<proteinExistence type="predicted"/>
<gene>
    <name evidence="6" type="ORF">XELAEV_18020046mg</name>
</gene>
<dbReference type="GO" id="GO:0006511">
    <property type="term" value="P:ubiquitin-dependent protein catabolic process"/>
    <property type="evidence" value="ECO:0007669"/>
    <property type="project" value="TreeGrafter"/>
</dbReference>
<dbReference type="GO" id="GO:0005634">
    <property type="term" value="C:nucleus"/>
    <property type="evidence" value="ECO:0007669"/>
    <property type="project" value="TreeGrafter"/>
</dbReference>
<dbReference type="InterPro" id="IPR013083">
    <property type="entry name" value="Znf_RING/FYVE/PHD"/>
</dbReference>
<reference evidence="7" key="1">
    <citation type="journal article" date="2016" name="Nature">
        <title>Genome evolution in the allotetraploid frog Xenopus laevis.</title>
        <authorList>
            <person name="Session A.M."/>
            <person name="Uno Y."/>
            <person name="Kwon T."/>
            <person name="Chapman J.A."/>
            <person name="Toyoda A."/>
            <person name="Takahashi S."/>
            <person name="Fukui A."/>
            <person name="Hikosaka A."/>
            <person name="Suzuki A."/>
            <person name="Kondo M."/>
            <person name="van Heeringen S.J."/>
            <person name="Quigley I."/>
            <person name="Heinz S."/>
            <person name="Ogino H."/>
            <person name="Ochi H."/>
            <person name="Hellsten U."/>
            <person name="Lyons J.B."/>
            <person name="Simakov O."/>
            <person name="Putnam N."/>
            <person name="Stites J."/>
            <person name="Kuroki Y."/>
            <person name="Tanaka T."/>
            <person name="Michiue T."/>
            <person name="Watanabe M."/>
            <person name="Bogdanovic O."/>
            <person name="Lister R."/>
            <person name="Georgiou G."/>
            <person name="Paranjpe S.S."/>
            <person name="van Kruijsbergen I."/>
            <person name="Shu S."/>
            <person name="Carlson J."/>
            <person name="Kinoshita T."/>
            <person name="Ohta Y."/>
            <person name="Mawaribuchi S."/>
            <person name="Jenkins J."/>
            <person name="Grimwood J."/>
            <person name="Schmutz J."/>
            <person name="Mitros T."/>
            <person name="Mozaffari S.V."/>
            <person name="Suzuki Y."/>
            <person name="Haramoto Y."/>
            <person name="Yamamoto T.S."/>
            <person name="Takagi C."/>
            <person name="Heald R."/>
            <person name="Miller K."/>
            <person name="Haudenschild C."/>
            <person name="Kitzman J."/>
            <person name="Nakayama T."/>
            <person name="Izutsu Y."/>
            <person name="Robert J."/>
            <person name="Fortriede J."/>
            <person name="Burns K."/>
            <person name="Lotay V."/>
            <person name="Karimi K."/>
            <person name="Yasuoka Y."/>
            <person name="Dichmann D.S."/>
            <person name="Flajnik M.F."/>
            <person name="Houston D.W."/>
            <person name="Shendure J."/>
            <person name="DuPasquier L."/>
            <person name="Vize P.D."/>
            <person name="Zorn A.M."/>
            <person name="Ito M."/>
            <person name="Marcotte E.M."/>
            <person name="Wallingford J.B."/>
            <person name="Ito Y."/>
            <person name="Asashima M."/>
            <person name="Ueno N."/>
            <person name="Matsuda Y."/>
            <person name="Veenstra G.J."/>
            <person name="Fujiyama A."/>
            <person name="Harland R.M."/>
            <person name="Taira M."/>
            <person name="Rokhsar D.S."/>
        </authorList>
    </citation>
    <scope>NUCLEOTIDE SEQUENCE [LARGE SCALE GENOMIC DNA]</scope>
    <source>
        <strain evidence="7">J</strain>
    </source>
</reference>
<dbReference type="InterPro" id="IPR001841">
    <property type="entry name" value="Znf_RING"/>
</dbReference>
<protein>
    <recommendedName>
        <fullName evidence="5">RING-type domain-containing protein</fullName>
    </recommendedName>
</protein>
<organism evidence="6 7">
    <name type="scientific">Xenopus laevis</name>
    <name type="common">African clawed frog</name>
    <dbReference type="NCBI Taxonomy" id="8355"/>
    <lineage>
        <taxon>Eukaryota</taxon>
        <taxon>Metazoa</taxon>
        <taxon>Chordata</taxon>
        <taxon>Craniata</taxon>
        <taxon>Vertebrata</taxon>
        <taxon>Euteleostomi</taxon>
        <taxon>Amphibia</taxon>
        <taxon>Batrachia</taxon>
        <taxon>Anura</taxon>
        <taxon>Pipoidea</taxon>
        <taxon>Pipidae</taxon>
        <taxon>Xenopodinae</taxon>
        <taxon>Xenopus</taxon>
        <taxon>Xenopus</taxon>
    </lineage>
</organism>
<keyword evidence="1" id="KW-0479">Metal-binding</keyword>
<dbReference type="SUPFAM" id="SSF57850">
    <property type="entry name" value="RING/U-box"/>
    <property type="match status" value="1"/>
</dbReference>
<dbReference type="EMBL" id="CM004471">
    <property type="protein sequence ID" value="OCT86353.1"/>
    <property type="molecule type" value="Genomic_DNA"/>
</dbReference>
<evidence type="ECO:0000313" key="6">
    <source>
        <dbReference type="EMBL" id="OCT86353.1"/>
    </source>
</evidence>